<gene>
    <name evidence="2" type="ORF">IB285_11205</name>
</gene>
<dbReference type="EMBL" id="JACXLC010000001">
    <property type="protein sequence ID" value="MBD2842820.1"/>
    <property type="molecule type" value="Genomic_DNA"/>
</dbReference>
<comment type="caution">
    <text evidence="2">The sequence shown here is derived from an EMBL/GenBank/DDBJ whole genome shotgun (WGS) entry which is preliminary data.</text>
</comment>
<proteinExistence type="predicted"/>
<dbReference type="Proteomes" id="UP000635384">
    <property type="component" value="Unassembled WGS sequence"/>
</dbReference>
<evidence type="ECO:0000256" key="1">
    <source>
        <dbReference type="SAM" id="Phobius"/>
    </source>
</evidence>
<feature type="transmembrane region" description="Helical" evidence="1">
    <location>
        <begin position="35"/>
        <end position="53"/>
    </location>
</feature>
<dbReference type="RefSeq" id="WP_190788251.1">
    <property type="nucleotide sequence ID" value="NZ_JACXLC010000001.1"/>
</dbReference>
<sequence>MPDSPDSNADSFLKWPVIFALVAIMVMIGSYDLMIAGFVGAAFAAIGLIALWIRIRLATGPDEPASERDVMGDRFLRSSYNRQLARVKESGVRSRPQRRQSDRL</sequence>
<reference evidence="2 3" key="1">
    <citation type="submission" date="2020-09" db="EMBL/GenBank/DDBJ databases">
        <authorList>
            <person name="Yoon J.-W."/>
        </authorList>
    </citation>
    <scope>NUCLEOTIDE SEQUENCE [LARGE SCALE GENOMIC DNA]</scope>
    <source>
        <strain evidence="2 3">KMU-140</strain>
    </source>
</reference>
<feature type="transmembrane region" description="Helical" evidence="1">
    <location>
        <begin position="12"/>
        <end position="29"/>
    </location>
</feature>
<evidence type="ECO:0000313" key="2">
    <source>
        <dbReference type="EMBL" id="MBD2842820.1"/>
    </source>
</evidence>
<keyword evidence="1" id="KW-0472">Membrane</keyword>
<organism evidence="2 3">
    <name type="scientific">Erythrobacter rubeus</name>
    <dbReference type="NCBI Taxonomy" id="2760803"/>
    <lineage>
        <taxon>Bacteria</taxon>
        <taxon>Pseudomonadati</taxon>
        <taxon>Pseudomonadota</taxon>
        <taxon>Alphaproteobacteria</taxon>
        <taxon>Sphingomonadales</taxon>
        <taxon>Erythrobacteraceae</taxon>
        <taxon>Erythrobacter/Porphyrobacter group</taxon>
        <taxon>Erythrobacter</taxon>
    </lineage>
</organism>
<keyword evidence="1" id="KW-1133">Transmembrane helix</keyword>
<name>A0ABR8KT92_9SPHN</name>
<keyword evidence="3" id="KW-1185">Reference proteome</keyword>
<accession>A0ABR8KT92</accession>
<keyword evidence="1" id="KW-0812">Transmembrane</keyword>
<protein>
    <submittedName>
        <fullName evidence="2">Uncharacterized protein</fullName>
    </submittedName>
</protein>
<evidence type="ECO:0000313" key="3">
    <source>
        <dbReference type="Proteomes" id="UP000635384"/>
    </source>
</evidence>